<protein>
    <submittedName>
        <fullName evidence="1">Uncharacterized protein</fullName>
    </submittedName>
</protein>
<reference evidence="1" key="1">
    <citation type="journal article" date="2015" name="Nature">
        <title>Complex archaea that bridge the gap between prokaryotes and eukaryotes.</title>
        <authorList>
            <person name="Spang A."/>
            <person name="Saw J.H."/>
            <person name="Jorgensen S.L."/>
            <person name="Zaremba-Niedzwiedzka K."/>
            <person name="Martijn J."/>
            <person name="Lind A.E."/>
            <person name="van Eijk R."/>
            <person name="Schleper C."/>
            <person name="Guy L."/>
            <person name="Ettema T.J."/>
        </authorList>
    </citation>
    <scope>NUCLEOTIDE SEQUENCE</scope>
</reference>
<comment type="caution">
    <text evidence="1">The sequence shown here is derived from an EMBL/GenBank/DDBJ whole genome shotgun (WGS) entry which is preliminary data.</text>
</comment>
<dbReference type="EMBL" id="LAZR01027660">
    <property type="protein sequence ID" value="KKL65041.1"/>
    <property type="molecule type" value="Genomic_DNA"/>
</dbReference>
<organism evidence="1">
    <name type="scientific">marine sediment metagenome</name>
    <dbReference type="NCBI Taxonomy" id="412755"/>
    <lineage>
        <taxon>unclassified sequences</taxon>
        <taxon>metagenomes</taxon>
        <taxon>ecological metagenomes</taxon>
    </lineage>
</organism>
<accession>A0A0F9EFK6</accession>
<name>A0A0F9EFK6_9ZZZZ</name>
<evidence type="ECO:0000313" key="1">
    <source>
        <dbReference type="EMBL" id="KKL65041.1"/>
    </source>
</evidence>
<gene>
    <name evidence="1" type="ORF">LCGC14_2158970</name>
</gene>
<feature type="non-terminal residue" evidence="1">
    <location>
        <position position="40"/>
    </location>
</feature>
<dbReference type="AlphaFoldDB" id="A0A0F9EFK6"/>
<sequence length="40" mass="4404">MARHGRIVSDASGSYLTERIIPVKKLKVDIAALTQMHVTP</sequence>
<proteinExistence type="predicted"/>